<organism evidence="3 4">
    <name type="scientific">Pseudomonas oryzihabitans</name>
    <dbReference type="NCBI Taxonomy" id="47885"/>
    <lineage>
        <taxon>Bacteria</taxon>
        <taxon>Pseudomonadati</taxon>
        <taxon>Pseudomonadota</taxon>
        <taxon>Gammaproteobacteria</taxon>
        <taxon>Pseudomonadales</taxon>
        <taxon>Pseudomonadaceae</taxon>
        <taxon>Pseudomonas</taxon>
    </lineage>
</organism>
<dbReference type="OrthoDB" id="7030523at2"/>
<protein>
    <submittedName>
        <fullName evidence="2">General stress protein</fullName>
    </submittedName>
</protein>
<dbReference type="Proteomes" id="UP000183046">
    <property type="component" value="Unassembled WGS sequence"/>
</dbReference>
<dbReference type="STRING" id="237610.BJP27_04715"/>
<evidence type="ECO:0000313" key="4">
    <source>
        <dbReference type="Proteomes" id="UP000183046"/>
    </source>
</evidence>
<dbReference type="InterPro" id="IPR019626">
    <property type="entry name" value="Stress-induced_KGG_rpt"/>
</dbReference>
<reference evidence="2 5" key="3">
    <citation type="submission" date="2017-01" db="EMBL/GenBank/DDBJ databases">
        <title>Pseudomonas psychrotolerans genome sequencing and assembly.</title>
        <authorList>
            <person name="Vyas B."/>
            <person name="Mayilraj S."/>
        </authorList>
    </citation>
    <scope>NUCLEOTIDE SEQUENCE [LARGE SCALE GENOMIC DNA]</scope>
    <source>
        <strain evidence="2 5">SDS18</strain>
    </source>
</reference>
<dbReference type="Pfam" id="PF10685">
    <property type="entry name" value="KGG"/>
    <property type="match status" value="2"/>
</dbReference>
<comment type="caution">
    <text evidence="3">The sequence shown here is derived from an EMBL/GenBank/DDBJ whole genome shotgun (WGS) entry which is preliminary data.</text>
</comment>
<sequence>MANKSSNPGNFANNRERAAEAGRKGGRASGGNFANNPARASEAGRKGGQNSHGTRRPEAANDAAAT</sequence>
<evidence type="ECO:0000313" key="5">
    <source>
        <dbReference type="Proteomes" id="UP000189310"/>
    </source>
</evidence>
<name>A0A1G5MCB4_9PSED</name>
<accession>A0A1G5MCB4</accession>
<dbReference type="AlphaFoldDB" id="A0A1G5MCB4"/>
<evidence type="ECO:0000313" key="2">
    <source>
        <dbReference type="EMBL" id="ONN69937.1"/>
    </source>
</evidence>
<evidence type="ECO:0000256" key="1">
    <source>
        <dbReference type="SAM" id="MobiDB-lite"/>
    </source>
</evidence>
<dbReference type="EMBL" id="MTLN01000008">
    <property type="protein sequence ID" value="ONN69937.1"/>
    <property type="molecule type" value="Genomic_DNA"/>
</dbReference>
<proteinExistence type="predicted"/>
<dbReference type="eggNOG" id="COG3729">
    <property type="taxonomic scope" value="Bacteria"/>
</dbReference>
<reference evidence="3" key="1">
    <citation type="submission" date="2016-10" db="EMBL/GenBank/DDBJ databases">
        <authorList>
            <person name="Varghese N."/>
            <person name="Submissions S."/>
        </authorList>
    </citation>
    <scope>NUCLEOTIDE SEQUENCE</scope>
    <source>
        <strain evidence="3">DSM 15758</strain>
    </source>
</reference>
<evidence type="ECO:0000313" key="3">
    <source>
        <dbReference type="EMBL" id="SCZ22474.1"/>
    </source>
</evidence>
<dbReference type="Proteomes" id="UP000189310">
    <property type="component" value="Unassembled WGS sequence"/>
</dbReference>
<gene>
    <name evidence="2" type="ORF">BVL52_16845</name>
    <name evidence="3" type="ORF">SAMN05216279_101542</name>
</gene>
<keyword evidence="5" id="KW-1185">Reference proteome</keyword>
<reference evidence="4" key="2">
    <citation type="submission" date="2016-10" db="EMBL/GenBank/DDBJ databases">
        <authorList>
            <person name="de Groot N.N."/>
        </authorList>
    </citation>
    <scope>NUCLEOTIDE SEQUENCE [LARGE SCALE GENOMIC DNA]</scope>
    <source>
        <strain evidence="4">DSM 15758</strain>
    </source>
</reference>
<dbReference type="EMBL" id="FMWB01000001">
    <property type="protein sequence ID" value="SCZ22474.1"/>
    <property type="molecule type" value="Genomic_DNA"/>
</dbReference>
<feature type="region of interest" description="Disordered" evidence="1">
    <location>
        <begin position="1"/>
        <end position="66"/>
    </location>
</feature>
<feature type="compositionally biased region" description="Basic and acidic residues" evidence="1">
    <location>
        <begin position="14"/>
        <end position="23"/>
    </location>
</feature>